<keyword evidence="2" id="KW-1185">Reference proteome</keyword>
<dbReference type="EMBL" id="CAJHUC010000374">
    <property type="protein sequence ID" value="CAD7695662.1"/>
    <property type="molecule type" value="Genomic_DNA"/>
</dbReference>
<gene>
    <name evidence="1" type="ORF">OSTQU699_LOCUS1023</name>
</gene>
<evidence type="ECO:0000313" key="1">
    <source>
        <dbReference type="EMBL" id="CAD7695662.1"/>
    </source>
</evidence>
<accession>A0A8S1IM52</accession>
<proteinExistence type="predicted"/>
<reference evidence="1" key="1">
    <citation type="submission" date="2020-12" db="EMBL/GenBank/DDBJ databases">
        <authorList>
            <person name="Iha C."/>
        </authorList>
    </citation>
    <scope>NUCLEOTIDE SEQUENCE</scope>
</reference>
<organism evidence="1 2">
    <name type="scientific">Ostreobium quekettii</name>
    <dbReference type="NCBI Taxonomy" id="121088"/>
    <lineage>
        <taxon>Eukaryota</taxon>
        <taxon>Viridiplantae</taxon>
        <taxon>Chlorophyta</taxon>
        <taxon>core chlorophytes</taxon>
        <taxon>Ulvophyceae</taxon>
        <taxon>TCBD clade</taxon>
        <taxon>Bryopsidales</taxon>
        <taxon>Ostreobineae</taxon>
        <taxon>Ostreobiaceae</taxon>
        <taxon>Ostreobium</taxon>
    </lineage>
</organism>
<sequence length="122" mass="13481">MGDGQSSLGICTIAIACSPQCPTLYRQYSQQTNVVLHEALQLMGRWGSACVTAAEQTMSAVGQCRAAKQGLSSYRHTCVRHLCDVYFAVAHFEHKPMSTCLFRRLHVFRCHKGDNLLDCSAV</sequence>
<protein>
    <submittedName>
        <fullName evidence="1">Uncharacterized protein</fullName>
    </submittedName>
</protein>
<dbReference type="Proteomes" id="UP000708148">
    <property type="component" value="Unassembled WGS sequence"/>
</dbReference>
<dbReference type="AlphaFoldDB" id="A0A8S1IM52"/>
<comment type="caution">
    <text evidence="1">The sequence shown here is derived from an EMBL/GenBank/DDBJ whole genome shotgun (WGS) entry which is preliminary data.</text>
</comment>
<evidence type="ECO:0000313" key="2">
    <source>
        <dbReference type="Proteomes" id="UP000708148"/>
    </source>
</evidence>
<name>A0A8S1IM52_9CHLO</name>